<gene>
    <name evidence="5" type="ORF">CHYS00102_LOCUS4982</name>
</gene>
<evidence type="ECO:0000259" key="4">
    <source>
        <dbReference type="PROSITE" id="PS51858"/>
    </source>
</evidence>
<dbReference type="EMBL" id="HBFR01006913">
    <property type="protein sequence ID" value="CAD8877798.1"/>
    <property type="molecule type" value="Transcribed_RNA"/>
</dbReference>
<accession>A0A7S1B7V7</accession>
<dbReference type="InterPro" id="IPR008580">
    <property type="entry name" value="PPPDE_dom"/>
</dbReference>
<proteinExistence type="inferred from homology"/>
<reference evidence="5" key="1">
    <citation type="submission" date="2021-01" db="EMBL/GenBank/DDBJ databases">
        <authorList>
            <person name="Corre E."/>
            <person name="Pelletier E."/>
            <person name="Niang G."/>
            <person name="Scheremetjew M."/>
            <person name="Finn R."/>
            <person name="Kale V."/>
            <person name="Holt S."/>
            <person name="Cochrane G."/>
            <person name="Meng A."/>
            <person name="Brown T."/>
            <person name="Cohen L."/>
        </authorList>
    </citation>
    <scope>NUCLEOTIDE SEQUENCE</scope>
    <source>
        <strain evidence="5">308</strain>
    </source>
</reference>
<keyword evidence="3" id="KW-0378">Hydrolase</keyword>
<dbReference type="AlphaFoldDB" id="A0A7S1B7V7"/>
<dbReference type="PROSITE" id="PS51858">
    <property type="entry name" value="PPPDE"/>
    <property type="match status" value="1"/>
</dbReference>
<evidence type="ECO:0000313" key="5">
    <source>
        <dbReference type="EMBL" id="CAD8877798.1"/>
    </source>
</evidence>
<evidence type="ECO:0000256" key="3">
    <source>
        <dbReference type="ARBA" id="ARBA00022801"/>
    </source>
</evidence>
<dbReference type="InterPro" id="IPR042266">
    <property type="entry name" value="PPPDE_sf"/>
</dbReference>
<feature type="domain" description="PPPDE" evidence="4">
    <location>
        <begin position="1"/>
        <end position="55"/>
    </location>
</feature>
<protein>
    <recommendedName>
        <fullName evidence="4">PPPDE domain-containing protein</fullName>
    </recommendedName>
</protein>
<dbReference type="Pfam" id="PF05903">
    <property type="entry name" value="Peptidase_C97"/>
    <property type="match status" value="1"/>
</dbReference>
<comment type="similarity">
    <text evidence="1">Belongs to the DeSI family.</text>
</comment>
<sequence>MRELASEWRGVEYNLFRKNCCTFVREACLRLGVEEVELPRWLTNLTEGFIRTGEFFTLPLVPFKFLSEKVKNMNMAEFTAEGFEIAAAYEQIASSKVVIMDVVEAEKRFLSLPGPVAPIEVRIVHEHIVCVPTSPEMSKSPDSSELPKNPKVLESRDDIDVSKNKFKTEIVTVPGAVYLDSYDFDPLSLDTIFTFSWPS</sequence>
<organism evidence="5">
    <name type="scientific">Corethron hystrix</name>
    <dbReference type="NCBI Taxonomy" id="216773"/>
    <lineage>
        <taxon>Eukaryota</taxon>
        <taxon>Sar</taxon>
        <taxon>Stramenopiles</taxon>
        <taxon>Ochrophyta</taxon>
        <taxon>Bacillariophyta</taxon>
        <taxon>Coscinodiscophyceae</taxon>
        <taxon>Corethrophycidae</taxon>
        <taxon>Corethrales</taxon>
        <taxon>Corethraceae</taxon>
        <taxon>Corethron</taxon>
    </lineage>
</organism>
<evidence type="ECO:0000256" key="1">
    <source>
        <dbReference type="ARBA" id="ARBA00008140"/>
    </source>
</evidence>
<keyword evidence="2" id="KW-0645">Protease</keyword>
<evidence type="ECO:0000256" key="2">
    <source>
        <dbReference type="ARBA" id="ARBA00022670"/>
    </source>
</evidence>
<dbReference type="Gene3D" id="3.90.1720.30">
    <property type="entry name" value="PPPDE domains"/>
    <property type="match status" value="1"/>
</dbReference>
<name>A0A7S1B7V7_9STRA</name>
<dbReference type="GO" id="GO:0008233">
    <property type="term" value="F:peptidase activity"/>
    <property type="evidence" value="ECO:0007669"/>
    <property type="project" value="UniProtKB-KW"/>
</dbReference>
<dbReference type="GO" id="GO:0006508">
    <property type="term" value="P:proteolysis"/>
    <property type="evidence" value="ECO:0007669"/>
    <property type="project" value="UniProtKB-KW"/>
</dbReference>